<dbReference type="SUPFAM" id="SSF57756">
    <property type="entry name" value="Retrovirus zinc finger-like domains"/>
    <property type="match status" value="1"/>
</dbReference>
<dbReference type="InterPro" id="IPR001878">
    <property type="entry name" value="Znf_CCHC"/>
</dbReference>
<reference evidence="3" key="1">
    <citation type="submission" date="2019-09" db="EMBL/GenBank/DDBJ databases">
        <title>Draft genome information of white flower Hibiscus syriacus.</title>
        <authorList>
            <person name="Kim Y.-M."/>
        </authorList>
    </citation>
    <scope>NUCLEOTIDE SEQUENCE [LARGE SCALE GENOMIC DNA]</scope>
    <source>
        <strain evidence="3">YM2019G1</strain>
    </source>
</reference>
<dbReference type="GO" id="GO:0003676">
    <property type="term" value="F:nucleic acid binding"/>
    <property type="evidence" value="ECO:0007669"/>
    <property type="project" value="InterPro"/>
</dbReference>
<dbReference type="PROSITE" id="PS50158">
    <property type="entry name" value="ZF_CCHC"/>
    <property type="match status" value="1"/>
</dbReference>
<dbReference type="EMBL" id="VEPZ02001375">
    <property type="protein sequence ID" value="KAE8676671.1"/>
    <property type="molecule type" value="Genomic_DNA"/>
</dbReference>
<organism evidence="3 4">
    <name type="scientific">Hibiscus syriacus</name>
    <name type="common">Rose of Sharon</name>
    <dbReference type="NCBI Taxonomy" id="106335"/>
    <lineage>
        <taxon>Eukaryota</taxon>
        <taxon>Viridiplantae</taxon>
        <taxon>Streptophyta</taxon>
        <taxon>Embryophyta</taxon>
        <taxon>Tracheophyta</taxon>
        <taxon>Spermatophyta</taxon>
        <taxon>Magnoliopsida</taxon>
        <taxon>eudicotyledons</taxon>
        <taxon>Gunneridae</taxon>
        <taxon>Pentapetalae</taxon>
        <taxon>rosids</taxon>
        <taxon>malvids</taxon>
        <taxon>Malvales</taxon>
        <taxon>Malvaceae</taxon>
        <taxon>Malvoideae</taxon>
        <taxon>Hibiscus</taxon>
    </lineage>
</organism>
<dbReference type="Proteomes" id="UP000436088">
    <property type="component" value="Unassembled WGS sequence"/>
</dbReference>
<evidence type="ECO:0000313" key="4">
    <source>
        <dbReference type="Proteomes" id="UP000436088"/>
    </source>
</evidence>
<keyword evidence="4" id="KW-1185">Reference proteome</keyword>
<proteinExistence type="predicted"/>
<dbReference type="PANTHER" id="PTHR34676">
    <property type="entry name" value="DUF4219 DOMAIN-CONTAINING PROTEIN-RELATED"/>
    <property type="match status" value="1"/>
</dbReference>
<feature type="domain" description="CCHC-type" evidence="2">
    <location>
        <begin position="379"/>
        <end position="393"/>
    </location>
</feature>
<protein>
    <recommendedName>
        <fullName evidence="2">CCHC-type domain-containing protein</fullName>
    </recommendedName>
</protein>
<dbReference type="PANTHER" id="PTHR34676:SF8">
    <property type="entry name" value="TRANSMEMBRANE PROTEIN"/>
    <property type="match status" value="1"/>
</dbReference>
<name>A0A6A2XK78_HIBSY</name>
<keyword evidence="1" id="KW-0862">Zinc</keyword>
<dbReference type="AlphaFoldDB" id="A0A6A2XK78"/>
<keyword evidence="1" id="KW-0863">Zinc-finger</keyword>
<evidence type="ECO:0000313" key="3">
    <source>
        <dbReference type="EMBL" id="KAE8676671.1"/>
    </source>
</evidence>
<dbReference type="GO" id="GO:0008270">
    <property type="term" value="F:zinc ion binding"/>
    <property type="evidence" value="ECO:0007669"/>
    <property type="project" value="UniProtKB-KW"/>
</dbReference>
<dbReference type="InterPro" id="IPR036875">
    <property type="entry name" value="Znf_CCHC_sf"/>
</dbReference>
<dbReference type="Pfam" id="PF00098">
    <property type="entry name" value="zf-CCHC"/>
    <property type="match status" value="1"/>
</dbReference>
<dbReference type="SMART" id="SM00343">
    <property type="entry name" value="ZnF_C2HC"/>
    <property type="match status" value="1"/>
</dbReference>
<evidence type="ECO:0000256" key="1">
    <source>
        <dbReference type="PROSITE-ProRule" id="PRU00047"/>
    </source>
</evidence>
<sequence>MKEVEGTTIEQTNARLEPNEGKLSYAAITAGTTGNGKNMPLSTIEEEIDIKEGDISIDTSGSFPRIKPLLNRINSLWHTKGEYNDVDLENDYFLYRFLMNNNNNVHMAPIPKVREVSILTVSILSALLKLQNAKMVPIPKGPTYSNGANYAYWKNMMMLFIQANDLRAWNSIMKGYSTPPGEMDDWSVGEKKKFQINAKGMHILFCALGPNKYERVSSCSNAKKIWDKLQVTYEGTDEVREAKIILLNNSYKNFKMKPDENIKAMTDRFSVIVNGLKGFGEVIPNKKLVRKMIYSLPKSWQSNKEMIIEAKNLKSLTLDELIGITFKSTNESNQESNEEVDEDDNEEEEIAKIFKRFKRFMTFKKVKHESRKKKSPPVCFNCQRTGHVKYECPLLKKKGSSKKKEFMEAWSDEDDYNDEDEVANLCLMAIE</sequence>
<accession>A0A6A2XK78</accession>
<keyword evidence="1" id="KW-0479">Metal-binding</keyword>
<gene>
    <name evidence="3" type="ORF">F3Y22_tig00111582pilonHSYRG00510</name>
</gene>
<evidence type="ECO:0000259" key="2">
    <source>
        <dbReference type="PROSITE" id="PS50158"/>
    </source>
</evidence>
<comment type="caution">
    <text evidence="3">The sequence shown here is derived from an EMBL/GenBank/DDBJ whole genome shotgun (WGS) entry which is preliminary data.</text>
</comment>
<dbReference type="Gene3D" id="4.10.60.10">
    <property type="entry name" value="Zinc finger, CCHC-type"/>
    <property type="match status" value="1"/>
</dbReference>
<dbReference type="Pfam" id="PF14223">
    <property type="entry name" value="Retrotran_gag_2"/>
    <property type="match status" value="1"/>
</dbReference>